<accession>A0ABU2GW92</accession>
<dbReference type="SUPFAM" id="SSF47413">
    <property type="entry name" value="lambda repressor-like DNA-binding domains"/>
    <property type="match status" value="1"/>
</dbReference>
<dbReference type="RefSeq" id="WP_310951637.1">
    <property type="nucleotide sequence ID" value="NZ_JAVLUS010000016.1"/>
</dbReference>
<protein>
    <submittedName>
        <fullName evidence="2">Helix-turn-helix transcriptional regulator</fullName>
    </submittedName>
</protein>
<dbReference type="Gene3D" id="3.30.450.180">
    <property type="match status" value="1"/>
</dbReference>
<dbReference type="Proteomes" id="UP001265083">
    <property type="component" value="Unassembled WGS sequence"/>
</dbReference>
<dbReference type="Pfam" id="PF13560">
    <property type="entry name" value="HTH_31"/>
    <property type="match status" value="1"/>
</dbReference>
<keyword evidence="3" id="KW-1185">Reference proteome</keyword>
<proteinExistence type="predicted"/>
<dbReference type="Gene3D" id="1.10.260.40">
    <property type="entry name" value="lambda repressor-like DNA-binding domains"/>
    <property type="match status" value="1"/>
</dbReference>
<dbReference type="Pfam" id="PF17765">
    <property type="entry name" value="MLTR_LBD"/>
    <property type="match status" value="1"/>
</dbReference>
<dbReference type="PROSITE" id="PS50943">
    <property type="entry name" value="HTH_CROC1"/>
    <property type="match status" value="1"/>
</dbReference>
<evidence type="ECO:0000313" key="3">
    <source>
        <dbReference type="Proteomes" id="UP001265083"/>
    </source>
</evidence>
<dbReference type="InterPro" id="IPR001387">
    <property type="entry name" value="Cro/C1-type_HTH"/>
</dbReference>
<reference evidence="2 3" key="1">
    <citation type="submission" date="2023-08" db="EMBL/GenBank/DDBJ databases">
        <title>Bioegradation of LLDPE and BLDPE plastic by marine bacteria from coast plastic debris.</title>
        <authorList>
            <person name="Rong Z."/>
        </authorList>
    </citation>
    <scope>NUCLEOTIDE SEQUENCE [LARGE SCALE GENOMIC DNA]</scope>
    <source>
        <strain evidence="2 3">Z-2</strain>
    </source>
</reference>
<organism evidence="2 3">
    <name type="scientific">Gordonia westfalica</name>
    <dbReference type="NCBI Taxonomy" id="158898"/>
    <lineage>
        <taxon>Bacteria</taxon>
        <taxon>Bacillati</taxon>
        <taxon>Actinomycetota</taxon>
        <taxon>Actinomycetes</taxon>
        <taxon>Mycobacteriales</taxon>
        <taxon>Gordoniaceae</taxon>
        <taxon>Gordonia</taxon>
    </lineage>
</organism>
<evidence type="ECO:0000313" key="2">
    <source>
        <dbReference type="EMBL" id="MDS1115733.1"/>
    </source>
</evidence>
<dbReference type="EMBL" id="JAVLUS010000016">
    <property type="protein sequence ID" value="MDS1115733.1"/>
    <property type="molecule type" value="Genomic_DNA"/>
</dbReference>
<name>A0ABU2GW92_9ACTN</name>
<comment type="caution">
    <text evidence="2">The sequence shown here is derived from an EMBL/GenBank/DDBJ whole genome shotgun (WGS) entry which is preliminary data.</text>
</comment>
<gene>
    <name evidence="2" type="ORF">RD149_18455</name>
</gene>
<dbReference type="InterPro" id="IPR010982">
    <property type="entry name" value="Lambda_DNA-bd_dom_sf"/>
</dbReference>
<feature type="domain" description="HTH cro/C1-type" evidence="1">
    <location>
        <begin position="33"/>
        <end position="81"/>
    </location>
</feature>
<evidence type="ECO:0000259" key="1">
    <source>
        <dbReference type="PROSITE" id="PS50943"/>
    </source>
</evidence>
<dbReference type="SMART" id="SM00530">
    <property type="entry name" value="HTH_XRE"/>
    <property type="match status" value="1"/>
</dbReference>
<sequence length="283" mass="31656">MDRDALAGFLVSRRNRLQPSDVGLVTGTRRRTAGLRREEVAQLAAMSTDYYTRLEQQRGPQPSTQMLAALARALRLTPDERDYMYRVAGHSAPDRIVGSDYIAPGLLRVLDRLAGTPALILSALGETLVQNDSARALFGDVSHLTGFERSAIYRWFTQPDEERRRYPEHDRDRQSRAQVASLRAAYGVMGSGSRAGEMVRELSRRSAEFAALWDTHLVSRRFEDHKTLIHPELGPIEVDCQALFTEDETQVLLVLTAAPRTDAAGKIELLNVLGTQQLDSPER</sequence>
<dbReference type="PANTHER" id="PTHR35010">
    <property type="entry name" value="BLL4672 PROTEIN-RELATED"/>
    <property type="match status" value="1"/>
</dbReference>
<dbReference type="PANTHER" id="PTHR35010:SF2">
    <property type="entry name" value="BLL4672 PROTEIN"/>
    <property type="match status" value="1"/>
</dbReference>
<dbReference type="InterPro" id="IPR041413">
    <property type="entry name" value="MLTR_LBD"/>
</dbReference>